<reference evidence="1 2" key="1">
    <citation type="journal article" date="2008" name="Nature">
        <title>The genome of the model beetle and pest Tribolium castaneum.</title>
        <authorList>
            <consortium name="Tribolium Genome Sequencing Consortium"/>
            <person name="Richards S."/>
            <person name="Gibbs R.A."/>
            <person name="Weinstock G.M."/>
            <person name="Brown S.J."/>
            <person name="Denell R."/>
            <person name="Beeman R.W."/>
            <person name="Gibbs R."/>
            <person name="Beeman R.W."/>
            <person name="Brown S.J."/>
            <person name="Bucher G."/>
            <person name="Friedrich M."/>
            <person name="Grimmelikhuijzen C.J."/>
            <person name="Klingler M."/>
            <person name="Lorenzen M."/>
            <person name="Richards S."/>
            <person name="Roth S."/>
            <person name="Schroder R."/>
            <person name="Tautz D."/>
            <person name="Zdobnov E.M."/>
            <person name="Muzny D."/>
            <person name="Gibbs R.A."/>
            <person name="Weinstock G.M."/>
            <person name="Attaway T."/>
            <person name="Bell S."/>
            <person name="Buhay C.J."/>
            <person name="Chandrabose M.N."/>
            <person name="Chavez D."/>
            <person name="Clerk-Blankenburg K.P."/>
            <person name="Cree A."/>
            <person name="Dao M."/>
            <person name="Davis C."/>
            <person name="Chacko J."/>
            <person name="Dinh H."/>
            <person name="Dugan-Rocha S."/>
            <person name="Fowler G."/>
            <person name="Garner T.T."/>
            <person name="Garnes J."/>
            <person name="Gnirke A."/>
            <person name="Hawes A."/>
            <person name="Hernandez J."/>
            <person name="Hines S."/>
            <person name="Holder M."/>
            <person name="Hume J."/>
            <person name="Jhangiani S.N."/>
            <person name="Joshi V."/>
            <person name="Khan Z.M."/>
            <person name="Jackson L."/>
            <person name="Kovar C."/>
            <person name="Kowis A."/>
            <person name="Lee S."/>
            <person name="Lewis L.R."/>
            <person name="Margolis J."/>
            <person name="Morgan M."/>
            <person name="Nazareth L.V."/>
            <person name="Nguyen N."/>
            <person name="Okwuonu G."/>
            <person name="Parker D."/>
            <person name="Richards S."/>
            <person name="Ruiz S.J."/>
            <person name="Santibanez J."/>
            <person name="Savard J."/>
            <person name="Scherer S.E."/>
            <person name="Schneider B."/>
            <person name="Sodergren E."/>
            <person name="Tautz D."/>
            <person name="Vattahil S."/>
            <person name="Villasana D."/>
            <person name="White C.S."/>
            <person name="Wright R."/>
            <person name="Park Y."/>
            <person name="Beeman R.W."/>
            <person name="Lord J."/>
            <person name="Oppert B."/>
            <person name="Lorenzen M."/>
            <person name="Brown S."/>
            <person name="Wang L."/>
            <person name="Savard J."/>
            <person name="Tautz D."/>
            <person name="Richards S."/>
            <person name="Weinstock G."/>
            <person name="Gibbs R.A."/>
            <person name="Liu Y."/>
            <person name="Worley K."/>
            <person name="Weinstock G."/>
            <person name="Elsik C.G."/>
            <person name="Reese J.T."/>
            <person name="Elhaik E."/>
            <person name="Landan G."/>
            <person name="Graur D."/>
            <person name="Arensburger P."/>
            <person name="Atkinson P."/>
            <person name="Beeman R.W."/>
            <person name="Beidler J."/>
            <person name="Brown S.J."/>
            <person name="Demuth J.P."/>
            <person name="Drury D.W."/>
            <person name="Du Y.Z."/>
            <person name="Fujiwara H."/>
            <person name="Lorenzen M."/>
            <person name="Maselli V."/>
            <person name="Osanai M."/>
            <person name="Park Y."/>
            <person name="Robertson H.M."/>
            <person name="Tu Z."/>
            <person name="Wang J.J."/>
            <person name="Wang S."/>
            <person name="Richards S."/>
            <person name="Song H."/>
            <person name="Zhang L."/>
            <person name="Sodergren E."/>
            <person name="Werner D."/>
            <person name="Stanke M."/>
            <person name="Morgenstern B."/>
            <person name="Solovyev V."/>
            <person name="Kosarev P."/>
            <person name="Brown G."/>
            <person name="Chen H.C."/>
            <person name="Ermolaeva O."/>
            <person name="Hlavina W."/>
            <person name="Kapustin Y."/>
            <person name="Kiryutin B."/>
            <person name="Kitts P."/>
            <person name="Maglott D."/>
            <person name="Pruitt K."/>
            <person name="Sapojnikov V."/>
            <person name="Souvorov A."/>
            <person name="Mackey A.J."/>
            <person name="Waterhouse R.M."/>
            <person name="Wyder S."/>
            <person name="Zdobnov E.M."/>
            <person name="Zdobnov E.M."/>
            <person name="Wyder S."/>
            <person name="Kriventseva E.V."/>
            <person name="Kadowaki T."/>
            <person name="Bork P."/>
            <person name="Aranda M."/>
            <person name="Bao R."/>
            <person name="Beermann A."/>
            <person name="Berns N."/>
            <person name="Bolognesi R."/>
            <person name="Bonneton F."/>
            <person name="Bopp D."/>
            <person name="Brown S.J."/>
            <person name="Bucher G."/>
            <person name="Butts T."/>
            <person name="Chaumot A."/>
            <person name="Denell R.E."/>
            <person name="Ferrier D.E."/>
            <person name="Friedrich M."/>
            <person name="Gordon C.M."/>
            <person name="Jindra M."/>
            <person name="Klingler M."/>
            <person name="Lan Q."/>
            <person name="Lattorff H.M."/>
            <person name="Laudet V."/>
            <person name="von Levetsow C."/>
            <person name="Liu Z."/>
            <person name="Lutz R."/>
            <person name="Lynch J.A."/>
            <person name="da Fonseca R.N."/>
            <person name="Posnien N."/>
            <person name="Reuter R."/>
            <person name="Roth S."/>
            <person name="Savard J."/>
            <person name="Schinko J.B."/>
            <person name="Schmitt C."/>
            <person name="Schoppmeier M."/>
            <person name="Schroder R."/>
            <person name="Shippy T.D."/>
            <person name="Simonnet F."/>
            <person name="Marques-Souza H."/>
            <person name="Tautz D."/>
            <person name="Tomoyasu Y."/>
            <person name="Trauner J."/>
            <person name="Van der Zee M."/>
            <person name="Vervoort M."/>
            <person name="Wittkopp N."/>
            <person name="Wimmer E.A."/>
            <person name="Yang X."/>
            <person name="Jones A.K."/>
            <person name="Sattelle D.B."/>
            <person name="Ebert P.R."/>
            <person name="Nelson D."/>
            <person name="Scott J.G."/>
            <person name="Beeman R.W."/>
            <person name="Muthukrishnan S."/>
            <person name="Kramer K.J."/>
            <person name="Arakane Y."/>
            <person name="Beeman R.W."/>
            <person name="Zhu Q."/>
            <person name="Hogenkamp D."/>
            <person name="Dixit R."/>
            <person name="Oppert B."/>
            <person name="Jiang H."/>
            <person name="Zou Z."/>
            <person name="Marshall J."/>
            <person name="Elpidina E."/>
            <person name="Vinokurov K."/>
            <person name="Oppert C."/>
            <person name="Zou Z."/>
            <person name="Evans J."/>
            <person name="Lu Z."/>
            <person name="Zhao P."/>
            <person name="Sumathipala N."/>
            <person name="Altincicek B."/>
            <person name="Vilcinskas A."/>
            <person name="Williams M."/>
            <person name="Hultmark D."/>
            <person name="Hetru C."/>
            <person name="Jiang H."/>
            <person name="Grimmelikhuijzen C.J."/>
            <person name="Hauser F."/>
            <person name="Cazzamali G."/>
            <person name="Williamson M."/>
            <person name="Park Y."/>
            <person name="Li B."/>
            <person name="Tanaka Y."/>
            <person name="Predel R."/>
            <person name="Neupert S."/>
            <person name="Schachtner J."/>
            <person name="Verleyen P."/>
            <person name="Raible F."/>
            <person name="Bork P."/>
            <person name="Friedrich M."/>
            <person name="Walden K.K."/>
            <person name="Robertson H.M."/>
            <person name="Angeli S."/>
            <person name="Foret S."/>
            <person name="Bucher G."/>
            <person name="Schuetz S."/>
            <person name="Maleszka R."/>
            <person name="Wimmer E.A."/>
            <person name="Beeman R.W."/>
            <person name="Lorenzen M."/>
            <person name="Tomoyasu Y."/>
            <person name="Miller S.C."/>
            <person name="Grossmann D."/>
            <person name="Bucher G."/>
        </authorList>
    </citation>
    <scope>NUCLEOTIDE SEQUENCE [LARGE SCALE GENOMIC DNA]</scope>
    <source>
        <strain evidence="1 2">Georgia GA2</strain>
    </source>
</reference>
<dbReference type="AlphaFoldDB" id="D7EJC3"/>
<dbReference type="InParanoid" id="D7EJC3"/>
<dbReference type="PANTHER" id="PTHR47510">
    <property type="entry name" value="REVERSE TRANSCRIPTASE DOMAIN-CONTAINING PROTEIN"/>
    <property type="match status" value="1"/>
</dbReference>
<organism evidence="1 2">
    <name type="scientific">Tribolium castaneum</name>
    <name type="common">Red flour beetle</name>
    <dbReference type="NCBI Taxonomy" id="7070"/>
    <lineage>
        <taxon>Eukaryota</taxon>
        <taxon>Metazoa</taxon>
        <taxon>Ecdysozoa</taxon>
        <taxon>Arthropoda</taxon>
        <taxon>Hexapoda</taxon>
        <taxon>Insecta</taxon>
        <taxon>Pterygota</taxon>
        <taxon>Neoptera</taxon>
        <taxon>Endopterygota</taxon>
        <taxon>Coleoptera</taxon>
        <taxon>Polyphaga</taxon>
        <taxon>Cucujiformia</taxon>
        <taxon>Tenebrionidae</taxon>
        <taxon>Tenebrionidae incertae sedis</taxon>
        <taxon>Tribolium</taxon>
    </lineage>
</organism>
<accession>D7EJC3</accession>
<dbReference type="HOGENOM" id="CLU_1284784_0_0_1"/>
<protein>
    <submittedName>
        <fullName evidence="1">Uncharacterized protein</fullName>
    </submittedName>
</protein>
<sequence length="215" mass="25216">MFALNRKNSTFNFKKADFPKLYDLLSKVDWSEMTNVKEVNAACDFFYNTLECIFEACVPKTSISKISRRSYPVWFDSTIINCLKHKARVLKKFRMYQCQRHLDEFKKLRSQAKFLIAKGYSEYVKSMEDTISHDPRKFWTFIQTKRGKSRIPGTIFVNGEAISDPCIIVNNFADYFKSVYTVSLDNNYSANMTTNNNILLPKISEDDILRQLREL</sequence>
<dbReference type="PANTHER" id="PTHR47510:SF3">
    <property type="entry name" value="ENDO_EXONUCLEASE_PHOSPHATASE DOMAIN-CONTAINING PROTEIN"/>
    <property type="match status" value="1"/>
</dbReference>
<dbReference type="Proteomes" id="UP000007266">
    <property type="component" value="Unassembled WGS sequence"/>
</dbReference>
<evidence type="ECO:0000313" key="1">
    <source>
        <dbReference type="EMBL" id="EFA12649.1"/>
    </source>
</evidence>
<evidence type="ECO:0000313" key="2">
    <source>
        <dbReference type="Proteomes" id="UP000007266"/>
    </source>
</evidence>
<keyword evidence="2" id="KW-1185">Reference proteome</keyword>
<reference evidence="1 2" key="2">
    <citation type="journal article" date="2010" name="Nucleic Acids Res.">
        <title>BeetleBase in 2010: revisions to provide comprehensive genomic information for Tribolium castaneum.</title>
        <authorList>
            <person name="Kim H.S."/>
            <person name="Murphy T."/>
            <person name="Xia J."/>
            <person name="Caragea D."/>
            <person name="Park Y."/>
            <person name="Beeman R.W."/>
            <person name="Lorenzen M.D."/>
            <person name="Butcher S."/>
            <person name="Manak J.R."/>
            <person name="Brown S.J."/>
        </authorList>
    </citation>
    <scope>NUCLEOTIDE SEQUENCE [LARGE SCALE GENOMIC DNA]</scope>
    <source>
        <strain evidence="1 2">Georgia GA2</strain>
    </source>
</reference>
<dbReference type="OMA" id="INTEHTK"/>
<proteinExistence type="predicted"/>
<gene>
    <name evidence="1" type="primary">GLEAN_04175</name>
    <name evidence="1" type="ORF">TcasGA2_TC004175</name>
</gene>
<name>D7EJC3_TRICA</name>
<dbReference type="EMBL" id="KQ972609">
    <property type="protein sequence ID" value="EFA12649.1"/>
    <property type="molecule type" value="Genomic_DNA"/>
</dbReference>
<dbReference type="PhylomeDB" id="D7EJC3"/>